<dbReference type="Gene3D" id="3.40.50.720">
    <property type="entry name" value="NAD(P)-binding Rossmann-like Domain"/>
    <property type="match status" value="1"/>
</dbReference>
<dbReference type="InterPro" id="IPR036291">
    <property type="entry name" value="NAD(P)-bd_dom_sf"/>
</dbReference>
<evidence type="ECO:0000313" key="3">
    <source>
        <dbReference type="Proteomes" id="UP000260025"/>
    </source>
</evidence>
<dbReference type="OrthoDB" id="9808814at2"/>
<accession>A0A3E2VYQ0</accession>
<dbReference type="AlphaFoldDB" id="A0A3E2VYQ0"/>
<dbReference type="SUPFAM" id="SSF51735">
    <property type="entry name" value="NAD(P)-binding Rossmann-fold domains"/>
    <property type="match status" value="1"/>
</dbReference>
<keyword evidence="1" id="KW-0560">Oxidoreductase</keyword>
<dbReference type="Pfam" id="PF00106">
    <property type="entry name" value="adh_short"/>
    <property type="match status" value="1"/>
</dbReference>
<proteinExistence type="predicted"/>
<dbReference type="PANTHER" id="PTHR43899">
    <property type="entry name" value="RH59310P"/>
    <property type="match status" value="1"/>
</dbReference>
<dbReference type="InterPro" id="IPR002347">
    <property type="entry name" value="SDR_fam"/>
</dbReference>
<dbReference type="PRINTS" id="PR00081">
    <property type="entry name" value="GDHRDH"/>
</dbReference>
<sequence length="261" mass="28914">MNFKEKYGEWGIILGATEGVGKATAEKIAENGMNVVLVGRREEALKELGASISEKYGVENMVIRADFSEDHAAAAIFEKTKDLDMGFMSYVACLHKFGKLQDTDWESHKRMLNVNINTFLECFYHYMGIFTKQKRGCVINYSSLTGVTSSPYNAQYGAGKAYIAKLTEAVAYESRDCVDVMVATLGSTITPSWLKNQPGGEAGEAAIKKAMTPEATIDEIFKQIGKVRSLVVGEVNRQAVHHWHCDISADEAAEYMGKFYE</sequence>
<dbReference type="RefSeq" id="WP_117442692.1">
    <property type="nucleotide sequence ID" value="NZ_JAJFEN010000097.1"/>
</dbReference>
<dbReference type="EMBL" id="QVEV01000008">
    <property type="protein sequence ID" value="RGC16583.1"/>
    <property type="molecule type" value="Genomic_DNA"/>
</dbReference>
<dbReference type="GO" id="GO:0016491">
    <property type="term" value="F:oxidoreductase activity"/>
    <property type="evidence" value="ECO:0007669"/>
    <property type="project" value="UniProtKB-KW"/>
</dbReference>
<protein>
    <submittedName>
        <fullName evidence="2">SDR family NAD(P)-dependent oxidoreductase</fullName>
    </submittedName>
</protein>
<evidence type="ECO:0000256" key="1">
    <source>
        <dbReference type="ARBA" id="ARBA00023002"/>
    </source>
</evidence>
<comment type="caution">
    <text evidence="2">The sequence shown here is derived from an EMBL/GenBank/DDBJ whole genome shotgun (WGS) entry which is preliminary data.</text>
</comment>
<dbReference type="PANTHER" id="PTHR43899:SF4">
    <property type="entry name" value="17 BETA-HYDROXYSTEROID DEHYDROGENASE TYPE 3"/>
    <property type="match status" value="1"/>
</dbReference>
<name>A0A3E2VYQ0_CLOIN</name>
<reference evidence="2 3" key="1">
    <citation type="submission" date="2018-08" db="EMBL/GenBank/DDBJ databases">
        <title>A genome reference for cultivated species of the human gut microbiota.</title>
        <authorList>
            <person name="Zou Y."/>
            <person name="Xue W."/>
            <person name="Luo G."/>
        </authorList>
    </citation>
    <scope>NUCLEOTIDE SEQUENCE [LARGE SCALE GENOMIC DNA]</scope>
    <source>
        <strain evidence="2 3">OF01-2LB</strain>
    </source>
</reference>
<dbReference type="Proteomes" id="UP000260025">
    <property type="component" value="Unassembled WGS sequence"/>
</dbReference>
<evidence type="ECO:0000313" key="2">
    <source>
        <dbReference type="EMBL" id="RGC16583.1"/>
    </source>
</evidence>
<gene>
    <name evidence="2" type="ORF">DXA38_07455</name>
</gene>
<dbReference type="InterPro" id="IPR051019">
    <property type="entry name" value="VLCFA-Steroid_DH"/>
</dbReference>
<organism evidence="2 3">
    <name type="scientific">Clostridium innocuum</name>
    <dbReference type="NCBI Taxonomy" id="1522"/>
    <lineage>
        <taxon>Bacteria</taxon>
        <taxon>Bacillati</taxon>
        <taxon>Bacillota</taxon>
        <taxon>Clostridia</taxon>
        <taxon>Eubacteriales</taxon>
        <taxon>Clostridiaceae</taxon>
        <taxon>Clostridium</taxon>
    </lineage>
</organism>